<evidence type="ECO:0000313" key="2">
    <source>
        <dbReference type="EMBL" id="EDW46386.1"/>
    </source>
</evidence>
<accession>B4IFG4</accession>
<feature type="chain" id="PRO_5002810586" evidence="1">
    <location>
        <begin position="18"/>
        <end position="195"/>
    </location>
</feature>
<evidence type="ECO:0000313" key="3">
    <source>
        <dbReference type="Proteomes" id="UP000001292"/>
    </source>
</evidence>
<dbReference type="OMA" id="WATDYTL"/>
<dbReference type="PhylomeDB" id="B4IFG4"/>
<protein>
    <submittedName>
        <fullName evidence="2">GM23303</fullName>
    </submittedName>
</protein>
<evidence type="ECO:0000256" key="1">
    <source>
        <dbReference type="SAM" id="SignalP"/>
    </source>
</evidence>
<gene>
    <name evidence="2" type="primary">Dsec\GM23303</name>
    <name evidence="2" type="ORF">Dsec_GM23303</name>
</gene>
<dbReference type="SMART" id="SM00675">
    <property type="entry name" value="DM11"/>
    <property type="match status" value="1"/>
</dbReference>
<organism evidence="3">
    <name type="scientific">Drosophila sechellia</name>
    <name type="common">Fruit fly</name>
    <dbReference type="NCBI Taxonomy" id="7238"/>
    <lineage>
        <taxon>Eukaryota</taxon>
        <taxon>Metazoa</taxon>
        <taxon>Ecdysozoa</taxon>
        <taxon>Arthropoda</taxon>
        <taxon>Hexapoda</taxon>
        <taxon>Insecta</taxon>
        <taxon>Pterygota</taxon>
        <taxon>Neoptera</taxon>
        <taxon>Endopterygota</taxon>
        <taxon>Diptera</taxon>
        <taxon>Brachycera</taxon>
        <taxon>Muscomorpha</taxon>
        <taxon>Ephydroidea</taxon>
        <taxon>Drosophilidae</taxon>
        <taxon>Drosophila</taxon>
        <taxon>Sophophora</taxon>
    </lineage>
</organism>
<feature type="signal peptide" evidence="1">
    <location>
        <begin position="1"/>
        <end position="17"/>
    </location>
</feature>
<dbReference type="InterPro" id="IPR006601">
    <property type="entry name" value="Uncharacterised_DM11_DROME"/>
</dbReference>
<dbReference type="AlphaFoldDB" id="B4IFG4"/>
<name>B4IFG4_DROSE</name>
<sequence length="195" mass="22403">MISFSAILALVVSSVWATDYTLEFEDSDLYAECSEKLPGAIGLREAFDMRTELDMDGLHLSGNCTTVWDVPSTNRIALRMSVMHFDRGTWQPTVFNTYAPDFCAVMFDKELSWYKYWLKYLPTAKRLGRSALEAKVTVLVYKPFIMKPLFQNVIGPTYRGRVKGVFNFESYDKNNVREPTFVCFEVRGQLGKIKL</sequence>
<keyword evidence="3" id="KW-1185">Reference proteome</keyword>
<dbReference type="HOGENOM" id="CLU_094350_0_0_1"/>
<proteinExistence type="predicted"/>
<dbReference type="EMBL" id="CH480833">
    <property type="protein sequence ID" value="EDW46386.1"/>
    <property type="molecule type" value="Genomic_DNA"/>
</dbReference>
<dbReference type="Proteomes" id="UP000001292">
    <property type="component" value="Unassembled WGS sequence"/>
</dbReference>
<reference evidence="2 3" key="1">
    <citation type="journal article" date="2007" name="Nature">
        <title>Evolution of genes and genomes on the Drosophila phylogeny.</title>
        <authorList>
            <consortium name="Drosophila 12 Genomes Consortium"/>
            <person name="Clark A.G."/>
            <person name="Eisen M.B."/>
            <person name="Smith D.R."/>
            <person name="Bergman C.M."/>
            <person name="Oliver B."/>
            <person name="Markow T.A."/>
            <person name="Kaufman T.C."/>
            <person name="Kellis M."/>
            <person name="Gelbart W."/>
            <person name="Iyer V.N."/>
            <person name="Pollard D.A."/>
            <person name="Sackton T.B."/>
            <person name="Larracuente A.M."/>
            <person name="Singh N.D."/>
            <person name="Abad J.P."/>
            <person name="Abt D.N."/>
            <person name="Adryan B."/>
            <person name="Aguade M."/>
            <person name="Akashi H."/>
            <person name="Anderson W.W."/>
            <person name="Aquadro C.F."/>
            <person name="Ardell D.H."/>
            <person name="Arguello R."/>
            <person name="Artieri C.G."/>
            <person name="Barbash D.A."/>
            <person name="Barker D."/>
            <person name="Barsanti P."/>
            <person name="Batterham P."/>
            <person name="Batzoglou S."/>
            <person name="Begun D."/>
            <person name="Bhutkar A."/>
            <person name="Blanco E."/>
            <person name="Bosak S.A."/>
            <person name="Bradley R.K."/>
            <person name="Brand A.D."/>
            <person name="Brent M.R."/>
            <person name="Brooks A.N."/>
            <person name="Brown R.H."/>
            <person name="Butlin R.K."/>
            <person name="Caggese C."/>
            <person name="Calvi B.R."/>
            <person name="Bernardo de Carvalho A."/>
            <person name="Caspi A."/>
            <person name="Castrezana S."/>
            <person name="Celniker S.E."/>
            <person name="Chang J.L."/>
            <person name="Chapple C."/>
            <person name="Chatterji S."/>
            <person name="Chinwalla A."/>
            <person name="Civetta A."/>
            <person name="Clifton S.W."/>
            <person name="Comeron J.M."/>
            <person name="Costello J.C."/>
            <person name="Coyne J.A."/>
            <person name="Daub J."/>
            <person name="David R.G."/>
            <person name="Delcher A.L."/>
            <person name="Delehaunty K."/>
            <person name="Do C.B."/>
            <person name="Ebling H."/>
            <person name="Edwards K."/>
            <person name="Eickbush T."/>
            <person name="Evans J.D."/>
            <person name="Filipski A."/>
            <person name="Findeiss S."/>
            <person name="Freyhult E."/>
            <person name="Fulton L."/>
            <person name="Fulton R."/>
            <person name="Garcia A.C."/>
            <person name="Gardiner A."/>
            <person name="Garfield D.A."/>
            <person name="Garvin B.E."/>
            <person name="Gibson G."/>
            <person name="Gilbert D."/>
            <person name="Gnerre S."/>
            <person name="Godfrey J."/>
            <person name="Good R."/>
            <person name="Gotea V."/>
            <person name="Gravely B."/>
            <person name="Greenberg A.J."/>
            <person name="Griffiths-Jones S."/>
            <person name="Gross S."/>
            <person name="Guigo R."/>
            <person name="Gustafson E.A."/>
            <person name="Haerty W."/>
            <person name="Hahn M.W."/>
            <person name="Halligan D.L."/>
            <person name="Halpern A.L."/>
            <person name="Halter G.M."/>
            <person name="Han M.V."/>
            <person name="Heger A."/>
            <person name="Hillier L."/>
            <person name="Hinrichs A.S."/>
            <person name="Holmes I."/>
            <person name="Hoskins R.A."/>
            <person name="Hubisz M.J."/>
            <person name="Hultmark D."/>
            <person name="Huntley M.A."/>
            <person name="Jaffe D.B."/>
            <person name="Jagadeeshan S."/>
            <person name="Jeck W.R."/>
            <person name="Johnson J."/>
            <person name="Jones C.D."/>
            <person name="Jordan W.C."/>
            <person name="Karpen G.H."/>
            <person name="Kataoka E."/>
            <person name="Keightley P.D."/>
            <person name="Kheradpour P."/>
            <person name="Kirkness E.F."/>
            <person name="Koerich L.B."/>
            <person name="Kristiansen K."/>
            <person name="Kudrna D."/>
            <person name="Kulathinal R.J."/>
            <person name="Kumar S."/>
            <person name="Kwok R."/>
            <person name="Lander E."/>
            <person name="Langley C.H."/>
            <person name="Lapoint R."/>
            <person name="Lazzaro B.P."/>
            <person name="Lee S.J."/>
            <person name="Levesque L."/>
            <person name="Li R."/>
            <person name="Lin C.F."/>
            <person name="Lin M.F."/>
            <person name="Lindblad-Toh K."/>
            <person name="Llopart A."/>
            <person name="Long M."/>
            <person name="Low L."/>
            <person name="Lozovsky E."/>
            <person name="Lu J."/>
            <person name="Luo M."/>
            <person name="Machado C.A."/>
            <person name="Makalowski W."/>
            <person name="Marzo M."/>
            <person name="Matsuda M."/>
            <person name="Matzkin L."/>
            <person name="McAllister B."/>
            <person name="McBride C.S."/>
            <person name="McKernan B."/>
            <person name="McKernan K."/>
            <person name="Mendez-Lago M."/>
            <person name="Minx P."/>
            <person name="Mollenhauer M.U."/>
            <person name="Montooth K."/>
            <person name="Mount S.M."/>
            <person name="Mu X."/>
            <person name="Myers E."/>
            <person name="Negre B."/>
            <person name="Newfeld S."/>
            <person name="Nielsen R."/>
            <person name="Noor M.A."/>
            <person name="O'Grady P."/>
            <person name="Pachter L."/>
            <person name="Papaceit M."/>
            <person name="Parisi M.J."/>
            <person name="Parisi M."/>
            <person name="Parts L."/>
            <person name="Pedersen J.S."/>
            <person name="Pesole G."/>
            <person name="Phillippy A.M."/>
            <person name="Ponting C.P."/>
            <person name="Pop M."/>
            <person name="Porcelli D."/>
            <person name="Powell J.R."/>
            <person name="Prohaska S."/>
            <person name="Pruitt K."/>
            <person name="Puig M."/>
            <person name="Quesneville H."/>
            <person name="Ram K.R."/>
            <person name="Rand D."/>
            <person name="Rasmussen M.D."/>
            <person name="Reed L.K."/>
            <person name="Reenan R."/>
            <person name="Reily A."/>
            <person name="Remington K.A."/>
            <person name="Rieger T.T."/>
            <person name="Ritchie M.G."/>
            <person name="Robin C."/>
            <person name="Rogers Y.H."/>
            <person name="Rohde C."/>
            <person name="Rozas J."/>
            <person name="Rubenfield M.J."/>
            <person name="Ruiz A."/>
            <person name="Russo S."/>
            <person name="Salzberg S.L."/>
            <person name="Sanchez-Gracia A."/>
            <person name="Saranga D.J."/>
            <person name="Sato H."/>
            <person name="Schaeffer S.W."/>
            <person name="Schatz M.C."/>
            <person name="Schlenke T."/>
            <person name="Schwartz R."/>
            <person name="Segarra C."/>
            <person name="Singh R.S."/>
            <person name="Sirot L."/>
            <person name="Sirota M."/>
            <person name="Sisneros N.B."/>
            <person name="Smith C.D."/>
            <person name="Smith T.F."/>
            <person name="Spieth J."/>
            <person name="Stage D.E."/>
            <person name="Stark A."/>
            <person name="Stephan W."/>
            <person name="Strausberg R.L."/>
            <person name="Strempel S."/>
            <person name="Sturgill D."/>
            <person name="Sutton G."/>
            <person name="Sutton G.G."/>
            <person name="Tao W."/>
            <person name="Teichmann S."/>
            <person name="Tobari Y.N."/>
            <person name="Tomimura Y."/>
            <person name="Tsolas J.M."/>
            <person name="Valente V.L."/>
            <person name="Venter E."/>
            <person name="Venter J.C."/>
            <person name="Vicario S."/>
            <person name="Vieira F.G."/>
            <person name="Vilella A.J."/>
            <person name="Villasante A."/>
            <person name="Walenz B."/>
            <person name="Wang J."/>
            <person name="Wasserman M."/>
            <person name="Watts T."/>
            <person name="Wilson D."/>
            <person name="Wilson R.K."/>
            <person name="Wing R.A."/>
            <person name="Wolfner M.F."/>
            <person name="Wong A."/>
            <person name="Wong G.K."/>
            <person name="Wu C.I."/>
            <person name="Wu G."/>
            <person name="Yamamoto D."/>
            <person name="Yang H.P."/>
            <person name="Yang S.P."/>
            <person name="Yorke J.A."/>
            <person name="Yoshida K."/>
            <person name="Zdobnov E."/>
            <person name="Zhang P."/>
            <person name="Zhang Y."/>
            <person name="Zimin A.V."/>
            <person name="Baldwin J."/>
            <person name="Abdouelleil A."/>
            <person name="Abdulkadir J."/>
            <person name="Abebe A."/>
            <person name="Abera B."/>
            <person name="Abreu J."/>
            <person name="Acer S.C."/>
            <person name="Aftuck L."/>
            <person name="Alexander A."/>
            <person name="An P."/>
            <person name="Anderson E."/>
            <person name="Anderson S."/>
            <person name="Arachi H."/>
            <person name="Azer M."/>
            <person name="Bachantsang P."/>
            <person name="Barry A."/>
            <person name="Bayul T."/>
            <person name="Berlin A."/>
            <person name="Bessette D."/>
            <person name="Bloom T."/>
            <person name="Blye J."/>
            <person name="Boguslavskiy L."/>
            <person name="Bonnet C."/>
            <person name="Boukhgalter B."/>
            <person name="Bourzgui I."/>
            <person name="Brown A."/>
            <person name="Cahill P."/>
            <person name="Channer S."/>
            <person name="Cheshatsang Y."/>
            <person name="Chuda L."/>
            <person name="Citroen M."/>
            <person name="Collymore A."/>
            <person name="Cooke P."/>
            <person name="Costello M."/>
            <person name="D'Aco K."/>
            <person name="Daza R."/>
            <person name="De Haan G."/>
            <person name="DeGray S."/>
            <person name="DeMaso C."/>
            <person name="Dhargay N."/>
            <person name="Dooley K."/>
            <person name="Dooley E."/>
            <person name="Doricent M."/>
            <person name="Dorje P."/>
            <person name="Dorjee K."/>
            <person name="Dupes A."/>
            <person name="Elong R."/>
            <person name="Falk J."/>
            <person name="Farina A."/>
            <person name="Faro S."/>
            <person name="Ferguson D."/>
            <person name="Fisher S."/>
            <person name="Foley C.D."/>
            <person name="Franke A."/>
            <person name="Friedrich D."/>
            <person name="Gadbois L."/>
            <person name="Gearin G."/>
            <person name="Gearin C.R."/>
            <person name="Giannoukos G."/>
            <person name="Goode T."/>
            <person name="Graham J."/>
            <person name="Grandbois E."/>
            <person name="Grewal S."/>
            <person name="Gyaltsen K."/>
            <person name="Hafez N."/>
            <person name="Hagos B."/>
            <person name="Hall J."/>
            <person name="Henson C."/>
            <person name="Hollinger A."/>
            <person name="Honan T."/>
            <person name="Huard M.D."/>
            <person name="Hughes L."/>
            <person name="Hurhula B."/>
            <person name="Husby M.E."/>
            <person name="Kamat A."/>
            <person name="Kanga B."/>
            <person name="Kashin S."/>
            <person name="Khazanovich D."/>
            <person name="Kisner P."/>
            <person name="Lance K."/>
            <person name="Lara M."/>
            <person name="Lee W."/>
            <person name="Lennon N."/>
            <person name="Letendre F."/>
            <person name="LeVine R."/>
            <person name="Lipovsky A."/>
            <person name="Liu X."/>
            <person name="Liu J."/>
            <person name="Liu S."/>
            <person name="Lokyitsang T."/>
            <person name="Lokyitsang Y."/>
            <person name="Lubonja R."/>
            <person name="Lui A."/>
            <person name="MacDonald P."/>
            <person name="Magnisalis V."/>
            <person name="Maru K."/>
            <person name="Matthews C."/>
            <person name="McCusker W."/>
            <person name="McDonough S."/>
            <person name="Mehta T."/>
            <person name="Meldrim J."/>
            <person name="Meneus L."/>
            <person name="Mihai O."/>
            <person name="Mihalev A."/>
            <person name="Mihova T."/>
            <person name="Mittelman R."/>
            <person name="Mlenga V."/>
            <person name="Montmayeur A."/>
            <person name="Mulrain L."/>
            <person name="Navidi A."/>
            <person name="Naylor J."/>
            <person name="Negash T."/>
            <person name="Nguyen T."/>
            <person name="Nguyen N."/>
            <person name="Nicol R."/>
            <person name="Norbu C."/>
            <person name="Norbu N."/>
            <person name="Novod N."/>
            <person name="O'Neill B."/>
            <person name="Osman S."/>
            <person name="Markiewicz E."/>
            <person name="Oyono O.L."/>
            <person name="Patti C."/>
            <person name="Phunkhang P."/>
            <person name="Pierre F."/>
            <person name="Priest M."/>
            <person name="Raghuraman S."/>
            <person name="Rege F."/>
            <person name="Reyes R."/>
            <person name="Rise C."/>
            <person name="Rogov P."/>
            <person name="Ross K."/>
            <person name="Ryan E."/>
            <person name="Settipalli S."/>
            <person name="Shea T."/>
            <person name="Sherpa N."/>
            <person name="Shi L."/>
            <person name="Shih D."/>
            <person name="Sparrow T."/>
            <person name="Spaulding J."/>
            <person name="Stalker J."/>
            <person name="Stange-Thomann N."/>
            <person name="Stavropoulos S."/>
            <person name="Stone C."/>
            <person name="Strader C."/>
            <person name="Tesfaye S."/>
            <person name="Thomson T."/>
            <person name="Thoulutsang Y."/>
            <person name="Thoulutsang D."/>
            <person name="Topham K."/>
            <person name="Topping I."/>
            <person name="Tsamla T."/>
            <person name="Vassiliev H."/>
            <person name="Vo A."/>
            <person name="Wangchuk T."/>
            <person name="Wangdi T."/>
            <person name="Weiand M."/>
            <person name="Wilkinson J."/>
            <person name="Wilson A."/>
            <person name="Yadav S."/>
            <person name="Young G."/>
            <person name="Yu Q."/>
            <person name="Zembek L."/>
            <person name="Zhong D."/>
            <person name="Zimmer A."/>
            <person name="Zwirko Z."/>
            <person name="Jaffe D.B."/>
            <person name="Alvarez P."/>
            <person name="Brockman W."/>
            <person name="Butler J."/>
            <person name="Chin C."/>
            <person name="Gnerre S."/>
            <person name="Grabherr M."/>
            <person name="Kleber M."/>
            <person name="Mauceli E."/>
            <person name="MacCallum I."/>
        </authorList>
    </citation>
    <scope>NUCLEOTIDE SEQUENCE [LARGE SCALE GENOMIC DNA]</scope>
    <source>
        <strain evidence="3">Rob3c / Tucson 14021-0248.25</strain>
    </source>
</reference>
<keyword evidence="1" id="KW-0732">Signal</keyword>